<feature type="transmembrane region" description="Helical" evidence="2">
    <location>
        <begin position="229"/>
        <end position="251"/>
    </location>
</feature>
<dbReference type="Proteomes" id="UP000036406">
    <property type="component" value="Chromosome"/>
</dbReference>
<dbReference type="EMBL" id="CP011494">
    <property type="protein sequence ID" value="AKO53404.1"/>
    <property type="molecule type" value="Genomic_DNA"/>
</dbReference>
<gene>
    <name evidence="4" type="ORF">ABA45_14075</name>
</gene>
<evidence type="ECO:0000259" key="3">
    <source>
        <dbReference type="PROSITE" id="PS50965"/>
    </source>
</evidence>
<keyword evidence="2" id="KW-0812">Transmembrane</keyword>
<keyword evidence="2" id="KW-1133">Transmembrane helix</keyword>
<evidence type="ECO:0000313" key="4">
    <source>
        <dbReference type="EMBL" id="AKO53404.1"/>
    </source>
</evidence>
<dbReference type="Pfam" id="PF08378">
    <property type="entry name" value="NERD"/>
    <property type="match status" value="1"/>
</dbReference>
<sequence length="352" mass="39711">MDFNFMFEPLVTVLWYLIPFLIIVGVVKTPWFKGKLGEFLVNLSARFLLDKSRYHLIKNVTLPTEDGTTQIDHILVSEFGVFVVETKNMKGWIFGGAKQPFWTQKIFRSNYKFQNPLHQNYKHVKTLQALLGLGDQQVHSVVVFVGGSTFKTPLPVNVTRGLGFVRYIKSKKDFVLSPEQVAEARAKVASGRLKASLATDQAHAHHVRGLVAERYGTLPRRSRGRLLKIVIYPVVLLGIAAIMMNAVSHFATETAAIGMRHASDQRIKKPQQPVLRQPEDQTQPKAAAETADIKTKLDTVIQRVYQPPSELFLARQECNSLIAAVMGNQDARLLRARDKACAQYHMLKEEVH</sequence>
<accession>A0A0H4I341</accession>
<dbReference type="PATRIC" id="fig|330734.3.peg.2957"/>
<dbReference type="KEGG" id="mpq:ABA45_14075"/>
<keyword evidence="2" id="KW-0472">Membrane</keyword>
<feature type="region of interest" description="Disordered" evidence="1">
    <location>
        <begin position="263"/>
        <end position="288"/>
    </location>
</feature>
<dbReference type="PROSITE" id="PS50965">
    <property type="entry name" value="NERD"/>
    <property type="match status" value="1"/>
</dbReference>
<evidence type="ECO:0000256" key="1">
    <source>
        <dbReference type="SAM" id="MobiDB-lite"/>
    </source>
</evidence>
<feature type="transmembrane region" description="Helical" evidence="2">
    <location>
        <begin position="6"/>
        <end position="27"/>
    </location>
</feature>
<evidence type="ECO:0000313" key="5">
    <source>
        <dbReference type="Proteomes" id="UP000036406"/>
    </source>
</evidence>
<evidence type="ECO:0000256" key="2">
    <source>
        <dbReference type="SAM" id="Phobius"/>
    </source>
</evidence>
<name>A0A0H4I341_9GAMM</name>
<dbReference type="RefSeq" id="WP_048387106.1">
    <property type="nucleotide sequence ID" value="NZ_CP011494.1"/>
</dbReference>
<reference evidence="4 5" key="1">
    <citation type="submission" date="2015-05" db="EMBL/GenBank/DDBJ databases">
        <title>Complete genome of Marinobacter psychrophilus strain 20041T isolated from sea-ice of the Canadian Basin.</title>
        <authorList>
            <person name="Song L."/>
            <person name="Ren L."/>
            <person name="Yu Y."/>
            <person name="Wang X."/>
        </authorList>
    </citation>
    <scope>NUCLEOTIDE SEQUENCE [LARGE SCALE GENOMIC DNA]</scope>
    <source>
        <strain evidence="4 5">20041</strain>
    </source>
</reference>
<dbReference type="STRING" id="330734.ABA45_14075"/>
<dbReference type="InterPro" id="IPR011528">
    <property type="entry name" value="NERD"/>
</dbReference>
<proteinExistence type="predicted"/>
<protein>
    <submittedName>
        <fullName evidence="4">Membrane protein</fullName>
    </submittedName>
</protein>
<feature type="domain" description="NERD" evidence="3">
    <location>
        <begin position="33"/>
        <end position="150"/>
    </location>
</feature>
<dbReference type="AlphaFoldDB" id="A0A0H4I341"/>
<organism evidence="4 5">
    <name type="scientific">Marinobacter psychrophilus</name>
    <dbReference type="NCBI Taxonomy" id="330734"/>
    <lineage>
        <taxon>Bacteria</taxon>
        <taxon>Pseudomonadati</taxon>
        <taxon>Pseudomonadota</taxon>
        <taxon>Gammaproteobacteria</taxon>
        <taxon>Pseudomonadales</taxon>
        <taxon>Marinobacteraceae</taxon>
        <taxon>Marinobacter</taxon>
    </lineage>
</organism>
<keyword evidence="5" id="KW-1185">Reference proteome</keyword>